<dbReference type="Proteomes" id="UP000829925">
    <property type="component" value="Chromosome"/>
</dbReference>
<sequence length="340" mass="38785">MKKFPVRWHVAAWVAVLVYCLLDFLLATPWQGEGLHQGLWLTVSFTLVGTTVFYFCYLVVYPRWLRARRLSYLIGGLAGAALLFILLRAGVEELLFPAVLGFHNYSPDTTLGHYVYENIFYSLPNLTLSGALWATERTLLQEHENQLLREEKRAAETAFLKTQINPHFLFNTLNLLYGMAYPASKPLAAALLKLAELMRYMLHETATDQVALTKEIEYVQHYLALYRLRFPDQLFVEFSITGEPTGRQIAPLVLIPFVENALKHGVLDDPTHPVRMQLHVGAQEVVFQVENRISDQQKDTTSGIGLPNLRRRLALRYPGRHHLHIAADNGQFDTLLRVAC</sequence>
<evidence type="ECO:0000259" key="2">
    <source>
        <dbReference type="Pfam" id="PF06580"/>
    </source>
</evidence>
<evidence type="ECO:0000313" key="3">
    <source>
        <dbReference type="EMBL" id="UOR06955.1"/>
    </source>
</evidence>
<feature type="transmembrane region" description="Helical" evidence="1">
    <location>
        <begin position="72"/>
        <end position="91"/>
    </location>
</feature>
<reference evidence="3 4" key="1">
    <citation type="submission" date="2022-04" db="EMBL/GenBank/DDBJ databases">
        <title>Hymenobacter sp. isolated from the air.</title>
        <authorList>
            <person name="Won M."/>
            <person name="Lee C.-M."/>
            <person name="Woen H.-Y."/>
            <person name="Kwon S.-W."/>
        </authorList>
    </citation>
    <scope>NUCLEOTIDE SEQUENCE [LARGE SCALE GENOMIC DNA]</scope>
    <source>
        <strain evidence="4">5413 J-13</strain>
    </source>
</reference>
<organism evidence="3 4">
    <name type="scientific">Hymenobacter aerilatus</name>
    <dbReference type="NCBI Taxonomy" id="2932251"/>
    <lineage>
        <taxon>Bacteria</taxon>
        <taxon>Pseudomonadati</taxon>
        <taxon>Bacteroidota</taxon>
        <taxon>Cytophagia</taxon>
        <taxon>Cytophagales</taxon>
        <taxon>Hymenobacteraceae</taxon>
        <taxon>Hymenobacter</taxon>
    </lineage>
</organism>
<name>A0A8T9SYL8_9BACT</name>
<dbReference type="Pfam" id="PF06580">
    <property type="entry name" value="His_kinase"/>
    <property type="match status" value="1"/>
</dbReference>
<accession>A0A8T9SYL8</accession>
<keyword evidence="1" id="KW-1133">Transmembrane helix</keyword>
<dbReference type="PANTHER" id="PTHR34220">
    <property type="entry name" value="SENSOR HISTIDINE KINASE YPDA"/>
    <property type="match status" value="1"/>
</dbReference>
<evidence type="ECO:0000313" key="4">
    <source>
        <dbReference type="Proteomes" id="UP000829925"/>
    </source>
</evidence>
<dbReference type="PANTHER" id="PTHR34220:SF7">
    <property type="entry name" value="SENSOR HISTIDINE KINASE YPDA"/>
    <property type="match status" value="1"/>
</dbReference>
<dbReference type="InterPro" id="IPR050640">
    <property type="entry name" value="Bact_2-comp_sensor_kinase"/>
</dbReference>
<keyword evidence="1" id="KW-0812">Transmembrane</keyword>
<keyword evidence="1" id="KW-0472">Membrane</keyword>
<dbReference type="KEGG" id="haei:MUN82_07590"/>
<proteinExistence type="predicted"/>
<dbReference type="AlphaFoldDB" id="A0A8T9SYL8"/>
<dbReference type="GO" id="GO:0016020">
    <property type="term" value="C:membrane"/>
    <property type="evidence" value="ECO:0007669"/>
    <property type="project" value="InterPro"/>
</dbReference>
<evidence type="ECO:0000256" key="1">
    <source>
        <dbReference type="SAM" id="Phobius"/>
    </source>
</evidence>
<keyword evidence="3" id="KW-0808">Transferase</keyword>
<dbReference type="EMBL" id="CP095053">
    <property type="protein sequence ID" value="UOR06955.1"/>
    <property type="molecule type" value="Genomic_DNA"/>
</dbReference>
<dbReference type="Gene3D" id="3.30.565.10">
    <property type="entry name" value="Histidine kinase-like ATPase, C-terminal domain"/>
    <property type="match status" value="1"/>
</dbReference>
<gene>
    <name evidence="3" type="ORF">MUN82_07590</name>
</gene>
<dbReference type="SUPFAM" id="SSF55874">
    <property type="entry name" value="ATPase domain of HSP90 chaperone/DNA topoisomerase II/histidine kinase"/>
    <property type="match status" value="1"/>
</dbReference>
<keyword evidence="3" id="KW-0418">Kinase</keyword>
<feature type="transmembrane region" description="Helical" evidence="1">
    <location>
        <begin position="37"/>
        <end position="60"/>
    </location>
</feature>
<keyword evidence="4" id="KW-1185">Reference proteome</keyword>
<feature type="domain" description="Signal transduction histidine kinase internal region" evidence="2">
    <location>
        <begin position="155"/>
        <end position="234"/>
    </location>
</feature>
<dbReference type="InterPro" id="IPR036890">
    <property type="entry name" value="HATPase_C_sf"/>
</dbReference>
<dbReference type="InterPro" id="IPR010559">
    <property type="entry name" value="Sig_transdc_His_kin_internal"/>
</dbReference>
<protein>
    <submittedName>
        <fullName evidence="3">Histidine kinase</fullName>
    </submittedName>
</protein>
<dbReference type="GO" id="GO:0000155">
    <property type="term" value="F:phosphorelay sensor kinase activity"/>
    <property type="evidence" value="ECO:0007669"/>
    <property type="project" value="InterPro"/>
</dbReference>
<dbReference type="RefSeq" id="WP_245096349.1">
    <property type="nucleotide sequence ID" value="NZ_CP095053.1"/>
</dbReference>